<accession>A0A1I4BMN6</accession>
<dbReference type="Gene3D" id="3.40.50.2300">
    <property type="match status" value="1"/>
</dbReference>
<dbReference type="PANTHER" id="PTHR44591:SF24">
    <property type="entry name" value="PROTEIN-GLUTAMATE METHYLESTERASE_PROTEIN-GLUTAMINE GLUTAMINASE 1"/>
    <property type="match status" value="1"/>
</dbReference>
<evidence type="ECO:0000256" key="2">
    <source>
        <dbReference type="PROSITE-ProRule" id="PRU00169"/>
    </source>
</evidence>
<dbReference type="RefSeq" id="WP_090183875.1">
    <property type="nucleotide sequence ID" value="NZ_CAXIDI010000002.1"/>
</dbReference>
<dbReference type="PANTHER" id="PTHR44591">
    <property type="entry name" value="STRESS RESPONSE REGULATOR PROTEIN 1"/>
    <property type="match status" value="1"/>
</dbReference>
<keyword evidence="5" id="KW-1185">Reference proteome</keyword>
<dbReference type="STRING" id="195913.SAMN04488004_10119"/>
<dbReference type="SUPFAM" id="SSF52172">
    <property type="entry name" value="CheY-like"/>
    <property type="match status" value="1"/>
</dbReference>
<dbReference type="GO" id="GO:0000160">
    <property type="term" value="P:phosphorelay signal transduction system"/>
    <property type="evidence" value="ECO:0007669"/>
    <property type="project" value="InterPro"/>
</dbReference>
<gene>
    <name evidence="4" type="ORF">SAMN04488004_10119</name>
</gene>
<dbReference type="InterPro" id="IPR001789">
    <property type="entry name" value="Sig_transdc_resp-reg_receiver"/>
</dbReference>
<feature type="domain" description="Response regulatory" evidence="3">
    <location>
        <begin position="9"/>
        <end position="119"/>
    </location>
</feature>
<dbReference type="InterPro" id="IPR011006">
    <property type="entry name" value="CheY-like_superfamily"/>
</dbReference>
<keyword evidence="1 2" id="KW-0597">Phosphoprotein</keyword>
<dbReference type="PROSITE" id="PS50110">
    <property type="entry name" value="RESPONSE_REGULATORY"/>
    <property type="match status" value="1"/>
</dbReference>
<evidence type="ECO:0000256" key="1">
    <source>
        <dbReference type="ARBA" id="ARBA00022553"/>
    </source>
</evidence>
<reference evidence="4 5" key="1">
    <citation type="submission" date="2016-10" db="EMBL/GenBank/DDBJ databases">
        <authorList>
            <person name="de Groot N.N."/>
        </authorList>
    </citation>
    <scope>NUCLEOTIDE SEQUENCE [LARGE SCALE GENOMIC DNA]</scope>
    <source>
        <strain evidence="4 5">DSM 16199</strain>
    </source>
</reference>
<name>A0A1I4BMN6_9RHOB</name>
<evidence type="ECO:0000313" key="5">
    <source>
        <dbReference type="Proteomes" id="UP000199550"/>
    </source>
</evidence>
<dbReference type="Pfam" id="PF00072">
    <property type="entry name" value="Response_reg"/>
    <property type="match status" value="1"/>
</dbReference>
<dbReference type="Proteomes" id="UP000199550">
    <property type="component" value="Unassembled WGS sequence"/>
</dbReference>
<proteinExistence type="predicted"/>
<dbReference type="SMART" id="SM00448">
    <property type="entry name" value="REC"/>
    <property type="match status" value="1"/>
</dbReference>
<dbReference type="InterPro" id="IPR050595">
    <property type="entry name" value="Bact_response_regulator"/>
</dbReference>
<feature type="modified residue" description="4-aspartylphosphate" evidence="2">
    <location>
        <position position="59"/>
    </location>
</feature>
<evidence type="ECO:0000313" key="4">
    <source>
        <dbReference type="EMBL" id="SFK69457.1"/>
    </source>
</evidence>
<organism evidence="4 5">
    <name type="scientific">Loktanella salsilacus</name>
    <dbReference type="NCBI Taxonomy" id="195913"/>
    <lineage>
        <taxon>Bacteria</taxon>
        <taxon>Pseudomonadati</taxon>
        <taxon>Pseudomonadota</taxon>
        <taxon>Alphaproteobacteria</taxon>
        <taxon>Rhodobacterales</taxon>
        <taxon>Roseobacteraceae</taxon>
        <taxon>Loktanella</taxon>
    </lineage>
</organism>
<protein>
    <submittedName>
        <fullName evidence="4">Response regulator receiver domain-containing protein</fullName>
    </submittedName>
</protein>
<sequence>MSDLLSGRRVLVVEDESLILFLMEDILADLGCRDVSGASTVAKAISLIESESFDAATLDMNLGGEDSNLVADALLERGIPFIFCTGNSKSDMREGFGDHAVLYKPFRDADLTAALTQLLS</sequence>
<dbReference type="EMBL" id="FOTF01000001">
    <property type="protein sequence ID" value="SFK69457.1"/>
    <property type="molecule type" value="Genomic_DNA"/>
</dbReference>
<dbReference type="OrthoDB" id="582170at2"/>
<evidence type="ECO:0000259" key="3">
    <source>
        <dbReference type="PROSITE" id="PS50110"/>
    </source>
</evidence>
<dbReference type="AlphaFoldDB" id="A0A1I4BMN6"/>